<evidence type="ECO:0000313" key="2">
    <source>
        <dbReference type="EMBL" id="SCG79673.1"/>
    </source>
</evidence>
<dbReference type="EMBL" id="LT607750">
    <property type="protein sequence ID" value="SCG79673.1"/>
    <property type="molecule type" value="Genomic_DNA"/>
</dbReference>
<name>A0A1C5KA75_9ACTN</name>
<dbReference type="AlphaFoldDB" id="A0A1C5KA75"/>
<evidence type="ECO:0000256" key="1">
    <source>
        <dbReference type="SAM" id="MobiDB-lite"/>
    </source>
</evidence>
<accession>A0A1C5KA75</accession>
<organism evidence="2 3">
    <name type="scientific">Micromonospora echinaurantiaca</name>
    <dbReference type="NCBI Taxonomy" id="47857"/>
    <lineage>
        <taxon>Bacteria</taxon>
        <taxon>Bacillati</taxon>
        <taxon>Actinomycetota</taxon>
        <taxon>Actinomycetes</taxon>
        <taxon>Micromonosporales</taxon>
        <taxon>Micromonosporaceae</taxon>
        <taxon>Micromonospora</taxon>
    </lineage>
</organism>
<feature type="region of interest" description="Disordered" evidence="1">
    <location>
        <begin position="41"/>
        <end position="118"/>
    </location>
</feature>
<sequence length="186" mass="16784">MGPPALVGVTTSGAGVAPVVPSGDGVASSGDAGGLPVGLGGTVVLVSGEGDGDGEVPPPGEPVGDGDGDGVGRGGGAVVPPEGRGRAGGGVRAGAGSAANPAGPGGRPAGRHGAVFAGPSDGVPGGVAAGWLVTGSGITTGPTDGVGMNGVLVSGSAVLPTVADPVLIAARIGIDAVPASRATVNR</sequence>
<feature type="compositionally biased region" description="Gly residues" evidence="1">
    <location>
        <begin position="63"/>
        <end position="77"/>
    </location>
</feature>
<evidence type="ECO:0000313" key="3">
    <source>
        <dbReference type="Proteomes" id="UP000198217"/>
    </source>
</evidence>
<reference evidence="2 3" key="1">
    <citation type="submission" date="2016-06" db="EMBL/GenBank/DDBJ databases">
        <authorList>
            <person name="Kjaerup R.B."/>
            <person name="Dalgaard T.S."/>
            <person name="Juul-Madsen H.R."/>
        </authorList>
    </citation>
    <scope>NUCLEOTIDE SEQUENCE [LARGE SCALE GENOMIC DNA]</scope>
    <source>
        <strain evidence="2 3">DSM 43904</strain>
    </source>
</reference>
<dbReference type="Proteomes" id="UP000198217">
    <property type="component" value="Chromosome I"/>
</dbReference>
<keyword evidence="3" id="KW-1185">Reference proteome</keyword>
<gene>
    <name evidence="2" type="ORF">GA0070609_5992</name>
</gene>
<proteinExistence type="predicted"/>
<protein>
    <submittedName>
        <fullName evidence="2">Uncharacterized protein</fullName>
    </submittedName>
</protein>